<name>Q312L2_OLEA2</name>
<evidence type="ECO:0000313" key="2">
    <source>
        <dbReference type="EMBL" id="ABB38134.1"/>
    </source>
</evidence>
<feature type="transmembrane region" description="Helical" evidence="1">
    <location>
        <begin position="67"/>
        <end position="89"/>
    </location>
</feature>
<keyword evidence="3" id="KW-1185">Reference proteome</keyword>
<dbReference type="RefSeq" id="WP_011367311.1">
    <property type="nucleotide sequence ID" value="NC_007519.1"/>
</dbReference>
<evidence type="ECO:0000256" key="1">
    <source>
        <dbReference type="SAM" id="Phobius"/>
    </source>
</evidence>
<dbReference type="Proteomes" id="UP000002710">
    <property type="component" value="Chromosome"/>
</dbReference>
<proteinExistence type="predicted"/>
<keyword evidence="1" id="KW-0472">Membrane</keyword>
<dbReference type="STRING" id="207559.Dde_1333"/>
<organism evidence="2 3">
    <name type="scientific">Oleidesulfovibrio alaskensis (strain ATCC BAA-1058 / DSM 17464 / G20)</name>
    <name type="common">Desulfovibrio alaskensis</name>
    <dbReference type="NCBI Taxonomy" id="207559"/>
    <lineage>
        <taxon>Bacteria</taxon>
        <taxon>Pseudomonadati</taxon>
        <taxon>Thermodesulfobacteriota</taxon>
        <taxon>Desulfovibrionia</taxon>
        <taxon>Desulfovibrionales</taxon>
        <taxon>Desulfovibrionaceae</taxon>
        <taxon>Oleidesulfovibrio</taxon>
    </lineage>
</organism>
<evidence type="ECO:0000313" key="3">
    <source>
        <dbReference type="Proteomes" id="UP000002710"/>
    </source>
</evidence>
<accession>Q312L2</accession>
<reference evidence="2 3" key="1">
    <citation type="journal article" date="2011" name="J. Bacteriol.">
        <title>Complete genome sequence and updated annotation of Desulfovibrio alaskensis G20.</title>
        <authorList>
            <person name="Hauser L.J."/>
            <person name="Land M.L."/>
            <person name="Brown S.D."/>
            <person name="Larimer F."/>
            <person name="Keller K.L."/>
            <person name="Rapp-Giles B.J."/>
            <person name="Price M.N."/>
            <person name="Lin M."/>
            <person name="Bruce D.C."/>
            <person name="Detter J.C."/>
            <person name="Tapia R."/>
            <person name="Han C.S."/>
            <person name="Goodwin L.A."/>
            <person name="Cheng J.F."/>
            <person name="Pitluck S."/>
            <person name="Copeland A."/>
            <person name="Lucas S."/>
            <person name="Nolan M."/>
            <person name="Lapidus A.L."/>
            <person name="Palumbo A.V."/>
            <person name="Wall J.D."/>
        </authorList>
    </citation>
    <scope>NUCLEOTIDE SEQUENCE [LARGE SCALE GENOMIC DNA]</scope>
    <source>
        <strain evidence="3">ATCC BAA 1058 / DSM 17464 / G20</strain>
    </source>
</reference>
<gene>
    <name evidence="2" type="ordered locus">Dde_1333</name>
</gene>
<keyword evidence="1" id="KW-1133">Transmembrane helix</keyword>
<sequence length="190" mass="21720">MMRNLAAEILRYVQAAPFPHLTSVKVTLLAAVTGAEARALMAQAGSLAQMAETQPRLWQWLALWGPAWVLTLLAALFLWGVVLCQADAFSRFREFKRVRAMLARYGFNPRLLRPVSSSRCQRDAALLAARETGYRVQAVRYFKERGYRWYHILPDAIVRNPLFFFHPEFLRATFIPGKTVRAAGGRKPRR</sequence>
<dbReference type="KEGG" id="dde:Dde_1333"/>
<protein>
    <submittedName>
        <fullName evidence="2">Uncharacterized protein</fullName>
    </submittedName>
</protein>
<dbReference type="AlphaFoldDB" id="Q312L2"/>
<dbReference type="eggNOG" id="ENOG502ZBPZ">
    <property type="taxonomic scope" value="Bacteria"/>
</dbReference>
<dbReference type="HOGENOM" id="CLU_113233_0_0_7"/>
<dbReference type="EMBL" id="CP000112">
    <property type="protein sequence ID" value="ABB38134.1"/>
    <property type="molecule type" value="Genomic_DNA"/>
</dbReference>
<keyword evidence="1" id="KW-0812">Transmembrane</keyword>